<proteinExistence type="predicted"/>
<protein>
    <submittedName>
        <fullName evidence="2">Unannotated protein</fullName>
    </submittedName>
</protein>
<dbReference type="EMBL" id="CAFBLP010000059">
    <property type="protein sequence ID" value="CAB4885388.1"/>
    <property type="molecule type" value="Genomic_DNA"/>
</dbReference>
<dbReference type="Pfam" id="PF01266">
    <property type="entry name" value="DAO"/>
    <property type="match status" value="1"/>
</dbReference>
<organism evidence="2">
    <name type="scientific">freshwater metagenome</name>
    <dbReference type="NCBI Taxonomy" id="449393"/>
    <lineage>
        <taxon>unclassified sequences</taxon>
        <taxon>metagenomes</taxon>
        <taxon>ecological metagenomes</taxon>
    </lineage>
</organism>
<gene>
    <name evidence="2" type="ORF">UFOPK3376_02106</name>
</gene>
<dbReference type="SUPFAM" id="SSF51905">
    <property type="entry name" value="FAD/NAD(P)-binding domain"/>
    <property type="match status" value="1"/>
</dbReference>
<dbReference type="PANTHER" id="PTHR43734">
    <property type="entry name" value="PHYTOENE DESATURASE"/>
    <property type="match status" value="1"/>
</dbReference>
<dbReference type="InterPro" id="IPR036188">
    <property type="entry name" value="FAD/NAD-bd_sf"/>
</dbReference>
<feature type="domain" description="FAD dependent oxidoreductase" evidence="1">
    <location>
        <begin position="24"/>
        <end position="270"/>
    </location>
</feature>
<dbReference type="AlphaFoldDB" id="A0A6J7EUV0"/>
<sequence length="439" mass="45009">MHQEQEPEVTTARTLPVTLPADTDLVVVGAGIAGLCAALAAAEQGVRVVVLDAHQPGGRAATISRDGFLLNVGPHALYRAGHLSRVLTTHGVQPAGGVVSGTTVGVLRNGVAQRVVLGPIGVLRNPVLRPKSRLRMAALFARVPRMKTAALAGRTVSDWLGDEPDDLQRFMEMFIRLSTYTHAPDQFDAGAAAGQLQLALKGVLYPHGGWATLVASLRGLAEQAGATVIGHAEVESVTADGDRVEVRVGDQRVMARATVIATGGPDTAARLTGTAVDARNGLTEPIAASCLDLGLRRVHEGIVLGMDQPVYLSPHAPLADLAPAGQGLVGVLRYLSPGESPGEPAASRALLFDVARAAGITEDDVVMERAMHRLVVAHGAPAAAGGGLAGRPNIEALGLGNVLVAGDWVGPSGLLADASAASGENAGQAAAKLCARTRS</sequence>
<evidence type="ECO:0000259" key="1">
    <source>
        <dbReference type="Pfam" id="PF01266"/>
    </source>
</evidence>
<accession>A0A6J7EUV0</accession>
<evidence type="ECO:0000313" key="2">
    <source>
        <dbReference type="EMBL" id="CAB4885388.1"/>
    </source>
</evidence>
<dbReference type="Gene3D" id="3.50.50.60">
    <property type="entry name" value="FAD/NAD(P)-binding domain"/>
    <property type="match status" value="1"/>
</dbReference>
<dbReference type="PANTHER" id="PTHR43734:SF1">
    <property type="entry name" value="PHYTOENE DESATURASE"/>
    <property type="match status" value="1"/>
</dbReference>
<dbReference type="Gene3D" id="3.90.660.50">
    <property type="match status" value="1"/>
</dbReference>
<dbReference type="InterPro" id="IPR006076">
    <property type="entry name" value="FAD-dep_OxRdtase"/>
</dbReference>
<reference evidence="2" key="1">
    <citation type="submission" date="2020-05" db="EMBL/GenBank/DDBJ databases">
        <authorList>
            <person name="Chiriac C."/>
            <person name="Salcher M."/>
            <person name="Ghai R."/>
            <person name="Kavagutti S V."/>
        </authorList>
    </citation>
    <scope>NUCLEOTIDE SEQUENCE</scope>
</reference>
<name>A0A6J7EUV0_9ZZZZ</name>